<gene>
    <name evidence="2" type="ORF">CDAR_278481</name>
</gene>
<name>A0AAV4WNJ6_9ARAC</name>
<evidence type="ECO:0000313" key="3">
    <source>
        <dbReference type="Proteomes" id="UP001054837"/>
    </source>
</evidence>
<dbReference type="EMBL" id="BPLQ01014930">
    <property type="protein sequence ID" value="GIY84397.1"/>
    <property type="molecule type" value="Genomic_DNA"/>
</dbReference>
<organism evidence="2 3">
    <name type="scientific">Caerostris darwini</name>
    <dbReference type="NCBI Taxonomy" id="1538125"/>
    <lineage>
        <taxon>Eukaryota</taxon>
        <taxon>Metazoa</taxon>
        <taxon>Ecdysozoa</taxon>
        <taxon>Arthropoda</taxon>
        <taxon>Chelicerata</taxon>
        <taxon>Arachnida</taxon>
        <taxon>Araneae</taxon>
        <taxon>Araneomorphae</taxon>
        <taxon>Entelegynae</taxon>
        <taxon>Araneoidea</taxon>
        <taxon>Araneidae</taxon>
        <taxon>Caerostris</taxon>
    </lineage>
</organism>
<proteinExistence type="predicted"/>
<feature type="transmembrane region" description="Helical" evidence="1">
    <location>
        <begin position="92"/>
        <end position="116"/>
    </location>
</feature>
<keyword evidence="1" id="KW-1133">Transmembrane helix</keyword>
<dbReference type="Proteomes" id="UP001054837">
    <property type="component" value="Unassembled WGS sequence"/>
</dbReference>
<evidence type="ECO:0000256" key="1">
    <source>
        <dbReference type="SAM" id="Phobius"/>
    </source>
</evidence>
<keyword evidence="1" id="KW-0472">Membrane</keyword>
<keyword evidence="3" id="KW-1185">Reference proteome</keyword>
<comment type="caution">
    <text evidence="2">The sequence shown here is derived from an EMBL/GenBank/DDBJ whole genome shotgun (WGS) entry which is preliminary data.</text>
</comment>
<protein>
    <submittedName>
        <fullName evidence="2">Uncharacterized protein</fullName>
    </submittedName>
</protein>
<evidence type="ECO:0000313" key="2">
    <source>
        <dbReference type="EMBL" id="GIY84397.1"/>
    </source>
</evidence>
<reference evidence="2 3" key="1">
    <citation type="submission" date="2021-06" db="EMBL/GenBank/DDBJ databases">
        <title>Caerostris darwini draft genome.</title>
        <authorList>
            <person name="Kono N."/>
            <person name="Arakawa K."/>
        </authorList>
    </citation>
    <scope>NUCLEOTIDE SEQUENCE [LARGE SCALE GENOMIC DNA]</scope>
</reference>
<accession>A0AAV4WNJ6</accession>
<keyword evidence="1" id="KW-0812">Transmembrane</keyword>
<dbReference type="AlphaFoldDB" id="A0AAV4WNJ6"/>
<sequence>MPQITRLQIAGRVEKIRLGKGGEGPCSPPSNIWLCLFTSFSIASPIQAAANSFTAPAAILLGRVLWKNASMFQRRDTRCPQMKHRNRLHWRFFTSLFVCAPLLSGCFLVAVTLLLIHSIK</sequence>